<dbReference type="EMBL" id="QFVR01000013">
    <property type="protein sequence ID" value="PWI24982.1"/>
    <property type="molecule type" value="Genomic_DNA"/>
</dbReference>
<evidence type="ECO:0000313" key="1">
    <source>
        <dbReference type="EMBL" id="PWI24982.1"/>
    </source>
</evidence>
<dbReference type="AlphaFoldDB" id="A0A2U3AKC5"/>
<accession>A0A2U3AKC5</accession>
<reference evidence="1 2" key="1">
    <citation type="submission" date="2018-05" db="EMBL/GenBank/DDBJ databases">
        <title>Kurthia sibirica genome sequence.</title>
        <authorList>
            <person name="Maclea K.S."/>
            <person name="Goen A.E."/>
        </authorList>
    </citation>
    <scope>NUCLEOTIDE SEQUENCE [LARGE SCALE GENOMIC DNA]</scope>
    <source>
        <strain evidence="1 2">ATCC 49154</strain>
    </source>
</reference>
<protein>
    <submittedName>
        <fullName evidence="1">Uncharacterized protein</fullName>
    </submittedName>
</protein>
<proteinExistence type="predicted"/>
<keyword evidence="2" id="KW-1185">Reference proteome</keyword>
<evidence type="ECO:0000313" key="2">
    <source>
        <dbReference type="Proteomes" id="UP000245938"/>
    </source>
</evidence>
<sequence length="218" mass="25507">MANICTNYLTVYAENDNESLKKFHHTLKTEHASRFNFDDSITYDSSRLIGMNQMSYVFYTKREPAIEWFTDLVKDFSHLTFEYEYEEPGLRLAGCLEGIGGDITDETTYEGNTTLGYIEFLADNLKYEICELEREYSSDLASEFEADNRITFTPCRTDELGNVPVTLRSTISELEKTILLEPVDARYMDFEEDPYSFYYYLKEEKQDVLAEFQQYLTA</sequence>
<gene>
    <name evidence="1" type="ORF">DEX24_10430</name>
</gene>
<dbReference type="RefSeq" id="WP_109306378.1">
    <property type="nucleotide sequence ID" value="NZ_BJUF01000004.1"/>
</dbReference>
<dbReference type="Proteomes" id="UP000245938">
    <property type="component" value="Unassembled WGS sequence"/>
</dbReference>
<comment type="caution">
    <text evidence="1">The sequence shown here is derived from an EMBL/GenBank/DDBJ whole genome shotgun (WGS) entry which is preliminary data.</text>
</comment>
<organism evidence="1 2">
    <name type="scientific">Kurthia sibirica</name>
    <dbReference type="NCBI Taxonomy" id="202750"/>
    <lineage>
        <taxon>Bacteria</taxon>
        <taxon>Bacillati</taxon>
        <taxon>Bacillota</taxon>
        <taxon>Bacilli</taxon>
        <taxon>Bacillales</taxon>
        <taxon>Caryophanaceae</taxon>
        <taxon>Kurthia</taxon>
    </lineage>
</organism>
<name>A0A2U3AKC5_9BACL</name>